<dbReference type="PANTHER" id="PTHR24410:SF23">
    <property type="entry name" value="BTB DOMAIN-CONTAINING PROTEIN-RELATED"/>
    <property type="match status" value="1"/>
</dbReference>
<dbReference type="PROSITE" id="PS51886">
    <property type="entry name" value="TLDC"/>
    <property type="match status" value="1"/>
</dbReference>
<organism evidence="3 4">
    <name type="scientific">Paraglomus brasilianum</name>
    <dbReference type="NCBI Taxonomy" id="144538"/>
    <lineage>
        <taxon>Eukaryota</taxon>
        <taxon>Fungi</taxon>
        <taxon>Fungi incertae sedis</taxon>
        <taxon>Mucoromycota</taxon>
        <taxon>Glomeromycotina</taxon>
        <taxon>Glomeromycetes</taxon>
        <taxon>Paraglomerales</taxon>
        <taxon>Paraglomeraceae</taxon>
        <taxon>Paraglomus</taxon>
    </lineage>
</organism>
<dbReference type="PANTHER" id="PTHR24410">
    <property type="entry name" value="HL07962P-RELATED"/>
    <property type="match status" value="1"/>
</dbReference>
<dbReference type="InterPro" id="IPR006571">
    <property type="entry name" value="TLDc_dom"/>
</dbReference>
<proteinExistence type="predicted"/>
<dbReference type="Gene3D" id="1.25.40.420">
    <property type="match status" value="2"/>
</dbReference>
<dbReference type="InterPro" id="IPR011705">
    <property type="entry name" value="BACK"/>
</dbReference>
<dbReference type="SMART" id="SM00584">
    <property type="entry name" value="TLDc"/>
    <property type="match status" value="1"/>
</dbReference>
<evidence type="ECO:0000313" key="3">
    <source>
        <dbReference type="EMBL" id="CAG8579566.1"/>
    </source>
</evidence>
<evidence type="ECO:0000313" key="4">
    <source>
        <dbReference type="Proteomes" id="UP000789739"/>
    </source>
</evidence>
<dbReference type="SUPFAM" id="SSF54695">
    <property type="entry name" value="POZ domain"/>
    <property type="match status" value="2"/>
</dbReference>
<name>A0A9N9BVS5_9GLOM</name>
<reference evidence="3" key="1">
    <citation type="submission" date="2021-06" db="EMBL/GenBank/DDBJ databases">
        <authorList>
            <person name="Kallberg Y."/>
            <person name="Tangrot J."/>
            <person name="Rosling A."/>
        </authorList>
    </citation>
    <scope>NUCLEOTIDE SEQUENCE</scope>
    <source>
        <strain evidence="3">BR232B</strain>
    </source>
</reference>
<feature type="domain" description="TLDc" evidence="2">
    <location>
        <begin position="705"/>
        <end position="870"/>
    </location>
</feature>
<sequence length="877" mass="101287">MRTQFFNKFLRDITKLLDDSDDYNVKLEIGEGPDARFFWAHSIILRTRCPFFNRALSDTWAKKTETGLFTLKKPNITPSTFKLLLSYFYTGDLQLNNSVEAIDLLIAADELDLGELFEYIQDFLIENEADWIENHLVKVYQIASKIYACKELEESCHKLLENSPDLMLISNDFRSIEKEKLIELLQTNAFAMKEVELFEKVMQWGIAQNPELDDDLSVWDDGDWNALRESVKLCLLHIRWARISRTEYSEKVKQFKKAFPANIRMALHTHFVITKGVSPLAMNMVSSSFLGGGDRKRSKYQQYQERTLESSIIKAEHAVLISCWVDQFPGDDPFLQHNVRRFDLLYRASDDGFERSTFNEKCLKASTLILWKIQENGHIIGGMKIELTPALLRDLEELFANADNYDVSIQVGEGSESKTFHAHSVILRARSPYFNEALSKQNACLFGGLTNKQVVNVKLHERIRASTFGTLLKYIYTGRITLSEYTADTIFDILPAADDLFLDDLVDQIQDYLVTQQSTWLKSRFVLINRTAFEYNRFRHLRSYCLKLIREEPGAIFMSSDFHSLDQGTLVSLLKRDDLALEEVEIWIRLIKWGMAQNPSLAKDVSCWGPEDFVTLQGIVKDCVEHVRFLNMSLEEFATHVLPYESLIPRQLFRDVFACILQKSQSLALAKSTQKKLVSIRNTPRFANRWNSVIINSEQAAWISACIDKLDKGDLKFHLRKAGIVKNSFKYRLLLRGSRDGFDHQSFHSLCDDQGATVIIIKVAETGEILGGYNPLPWNQSVNWGETEDSFIFSFKNEHSKKGLLSRVRNADRAVFNGSTIFGPCFGHEDLVLKGDFRDFQCCKRSDYCLEIKNSRDYFTVEEYEVFGIEKRSRWFF</sequence>
<dbReference type="SMART" id="SM00875">
    <property type="entry name" value="BACK"/>
    <property type="match status" value="2"/>
</dbReference>
<dbReference type="AlphaFoldDB" id="A0A9N9BVS5"/>
<dbReference type="OrthoDB" id="2389974at2759"/>
<evidence type="ECO:0000259" key="1">
    <source>
        <dbReference type="PROSITE" id="PS50097"/>
    </source>
</evidence>
<feature type="domain" description="BTB" evidence="1">
    <location>
        <begin position="405"/>
        <end position="484"/>
    </location>
</feature>
<dbReference type="Proteomes" id="UP000789739">
    <property type="component" value="Unassembled WGS sequence"/>
</dbReference>
<dbReference type="Pfam" id="PF07534">
    <property type="entry name" value="TLD"/>
    <property type="match status" value="1"/>
</dbReference>
<keyword evidence="4" id="KW-1185">Reference proteome</keyword>
<comment type="caution">
    <text evidence="3">The sequence shown here is derived from an EMBL/GenBank/DDBJ whole genome shotgun (WGS) entry which is preliminary data.</text>
</comment>
<dbReference type="InterPro" id="IPR051481">
    <property type="entry name" value="BTB-POZ/Galectin-3-binding"/>
</dbReference>
<dbReference type="SMART" id="SM00225">
    <property type="entry name" value="BTB"/>
    <property type="match status" value="2"/>
</dbReference>
<feature type="domain" description="BTB" evidence="1">
    <location>
        <begin position="23"/>
        <end position="97"/>
    </location>
</feature>
<dbReference type="Gene3D" id="3.30.710.10">
    <property type="entry name" value="Potassium Channel Kv1.1, Chain A"/>
    <property type="match status" value="2"/>
</dbReference>
<dbReference type="PROSITE" id="PS50097">
    <property type="entry name" value="BTB"/>
    <property type="match status" value="2"/>
</dbReference>
<dbReference type="Pfam" id="PF07707">
    <property type="entry name" value="BACK"/>
    <property type="match status" value="2"/>
</dbReference>
<dbReference type="InterPro" id="IPR000210">
    <property type="entry name" value="BTB/POZ_dom"/>
</dbReference>
<dbReference type="EMBL" id="CAJVPI010000880">
    <property type="protein sequence ID" value="CAG8579566.1"/>
    <property type="molecule type" value="Genomic_DNA"/>
</dbReference>
<dbReference type="Pfam" id="PF00651">
    <property type="entry name" value="BTB"/>
    <property type="match status" value="2"/>
</dbReference>
<dbReference type="InterPro" id="IPR011333">
    <property type="entry name" value="SKP1/BTB/POZ_sf"/>
</dbReference>
<accession>A0A9N9BVS5</accession>
<gene>
    <name evidence="3" type="ORF">PBRASI_LOCUS6544</name>
</gene>
<protein>
    <submittedName>
        <fullName evidence="3">7890_t:CDS:1</fullName>
    </submittedName>
</protein>
<evidence type="ECO:0000259" key="2">
    <source>
        <dbReference type="PROSITE" id="PS51886"/>
    </source>
</evidence>